<dbReference type="VEuPathDB" id="FungiDB:H310_08636"/>
<dbReference type="EMBL" id="KI913969">
    <property type="protein sequence ID" value="ETV98498.1"/>
    <property type="molecule type" value="Genomic_DNA"/>
</dbReference>
<gene>
    <name evidence="1" type="ORF">H310_08636</name>
</gene>
<dbReference type="RefSeq" id="XP_008872695.1">
    <property type="nucleotide sequence ID" value="XM_008874473.1"/>
</dbReference>
<sequence>MLQMLSRADRLCRRVRQWHTCTRCVGTFHGEKYNTHPMRPRRIHDAIFACHCGNKLAAYPCGWGHGLVWGVTFSSVFEQWGMAFATTLRLIMKLFDWAIKTA</sequence>
<accession>A0A024TWW1</accession>
<evidence type="ECO:0000313" key="1">
    <source>
        <dbReference type="EMBL" id="ETV98498.1"/>
    </source>
</evidence>
<protein>
    <submittedName>
        <fullName evidence="1">Uncharacterized protein</fullName>
    </submittedName>
</protein>
<proteinExistence type="predicted"/>
<dbReference type="AlphaFoldDB" id="A0A024TWW1"/>
<organism evidence="1">
    <name type="scientific">Aphanomyces invadans</name>
    <dbReference type="NCBI Taxonomy" id="157072"/>
    <lineage>
        <taxon>Eukaryota</taxon>
        <taxon>Sar</taxon>
        <taxon>Stramenopiles</taxon>
        <taxon>Oomycota</taxon>
        <taxon>Saprolegniomycetes</taxon>
        <taxon>Saprolegniales</taxon>
        <taxon>Verrucalvaceae</taxon>
        <taxon>Aphanomyces</taxon>
    </lineage>
</organism>
<dbReference type="GeneID" id="20085686"/>
<reference evidence="1" key="1">
    <citation type="submission" date="2013-12" db="EMBL/GenBank/DDBJ databases">
        <title>The Genome Sequence of Aphanomyces invadans NJM9701.</title>
        <authorList>
            <consortium name="The Broad Institute Genomics Platform"/>
            <person name="Russ C."/>
            <person name="Tyler B."/>
            <person name="van West P."/>
            <person name="Dieguez-Uribeondo J."/>
            <person name="Young S.K."/>
            <person name="Zeng Q."/>
            <person name="Gargeya S."/>
            <person name="Fitzgerald M."/>
            <person name="Abouelleil A."/>
            <person name="Alvarado L."/>
            <person name="Chapman S.B."/>
            <person name="Gainer-Dewar J."/>
            <person name="Goldberg J."/>
            <person name="Griggs A."/>
            <person name="Gujja S."/>
            <person name="Hansen M."/>
            <person name="Howarth C."/>
            <person name="Imamovic A."/>
            <person name="Ireland A."/>
            <person name="Larimer J."/>
            <person name="McCowan C."/>
            <person name="Murphy C."/>
            <person name="Pearson M."/>
            <person name="Poon T.W."/>
            <person name="Priest M."/>
            <person name="Roberts A."/>
            <person name="Saif S."/>
            <person name="Shea T."/>
            <person name="Sykes S."/>
            <person name="Wortman J."/>
            <person name="Nusbaum C."/>
            <person name="Birren B."/>
        </authorList>
    </citation>
    <scope>NUCLEOTIDE SEQUENCE [LARGE SCALE GENOMIC DNA]</scope>
    <source>
        <strain evidence="1">NJM9701</strain>
    </source>
</reference>
<name>A0A024TWW1_9STRA</name>